<feature type="transmembrane region" description="Helical" evidence="2">
    <location>
        <begin position="97"/>
        <end position="117"/>
    </location>
</feature>
<protein>
    <recommendedName>
        <fullName evidence="5">Transmembrane protein</fullName>
    </recommendedName>
</protein>
<dbReference type="EMBL" id="JANAWD010000107">
    <property type="protein sequence ID" value="KAJ3486905.1"/>
    <property type="molecule type" value="Genomic_DNA"/>
</dbReference>
<accession>A0AAD5V653</accession>
<keyword evidence="2" id="KW-0472">Membrane</keyword>
<keyword evidence="2" id="KW-0812">Transmembrane</keyword>
<feature type="region of interest" description="Disordered" evidence="1">
    <location>
        <begin position="353"/>
        <end position="386"/>
    </location>
</feature>
<evidence type="ECO:0000313" key="4">
    <source>
        <dbReference type="Proteomes" id="UP001212997"/>
    </source>
</evidence>
<feature type="transmembrane region" description="Helical" evidence="2">
    <location>
        <begin position="226"/>
        <end position="244"/>
    </location>
</feature>
<evidence type="ECO:0000256" key="2">
    <source>
        <dbReference type="SAM" id="Phobius"/>
    </source>
</evidence>
<reference evidence="3" key="1">
    <citation type="submission" date="2022-07" db="EMBL/GenBank/DDBJ databases">
        <title>Genome Sequence of Physisporinus lineatus.</title>
        <authorList>
            <person name="Buettner E."/>
        </authorList>
    </citation>
    <scope>NUCLEOTIDE SEQUENCE</scope>
    <source>
        <strain evidence="3">VT162</strain>
    </source>
</reference>
<dbReference type="AlphaFoldDB" id="A0AAD5V653"/>
<proteinExistence type="predicted"/>
<evidence type="ECO:0000313" key="3">
    <source>
        <dbReference type="EMBL" id="KAJ3486905.1"/>
    </source>
</evidence>
<keyword evidence="2" id="KW-1133">Transmembrane helix</keyword>
<organism evidence="3 4">
    <name type="scientific">Meripilus lineatus</name>
    <dbReference type="NCBI Taxonomy" id="2056292"/>
    <lineage>
        <taxon>Eukaryota</taxon>
        <taxon>Fungi</taxon>
        <taxon>Dikarya</taxon>
        <taxon>Basidiomycota</taxon>
        <taxon>Agaricomycotina</taxon>
        <taxon>Agaricomycetes</taxon>
        <taxon>Polyporales</taxon>
        <taxon>Meripilaceae</taxon>
        <taxon>Meripilus</taxon>
    </lineage>
</organism>
<keyword evidence="4" id="KW-1185">Reference proteome</keyword>
<comment type="caution">
    <text evidence="3">The sequence shown here is derived from an EMBL/GenBank/DDBJ whole genome shotgun (WGS) entry which is preliminary data.</text>
</comment>
<dbReference type="Proteomes" id="UP001212997">
    <property type="component" value="Unassembled WGS sequence"/>
</dbReference>
<feature type="transmembrane region" description="Helical" evidence="2">
    <location>
        <begin position="64"/>
        <end position="85"/>
    </location>
</feature>
<evidence type="ECO:0000256" key="1">
    <source>
        <dbReference type="SAM" id="MobiDB-lite"/>
    </source>
</evidence>
<evidence type="ECO:0008006" key="5">
    <source>
        <dbReference type="Google" id="ProtNLM"/>
    </source>
</evidence>
<feature type="transmembrane region" description="Helical" evidence="2">
    <location>
        <begin position="169"/>
        <end position="193"/>
    </location>
</feature>
<name>A0AAD5V653_9APHY</name>
<sequence length="386" mass="42178">MASPIELPNPFTPLAFLPPDIANQLEASRYLYSATIGAWLWDFMMSMSEEYTLFTKRGTAMSDVVYILARLSSLAFITTSLVFQVAPVANCHALAKAIGWCGGFALPLNSLLFFFRIRAVFNQSRIIKTAFFILWLGTLGGGLTAPFGVDGTHIGTTENCINTNVKSYSSAGIVVVAIHDTSVFLAISLRLLMYSLADTWGQRFKSFFSGGGMGNMSRSLLKSGQLYYLATVGMNIVAMVVILTPSVPPVFRAMFSIPNVALQNAMACRVFRQVKLGLLREQPMTIPASQQTSPIAFVPISPTTRGFPGLNATKNSVIGFSRMHHESMNMASPQSTFKSQTVSRSMPAMRVEITQESQVTVDPESLTPSVKDEESGTWQQDPGFAR</sequence>
<feature type="transmembrane region" description="Helical" evidence="2">
    <location>
        <begin position="129"/>
        <end position="149"/>
    </location>
</feature>
<gene>
    <name evidence="3" type="ORF">NLI96_g3901</name>
</gene>